<dbReference type="GO" id="GO:0070006">
    <property type="term" value="F:metalloaminopeptidase activity"/>
    <property type="evidence" value="ECO:0007669"/>
    <property type="project" value="InterPro"/>
</dbReference>
<comment type="caution">
    <text evidence="7">The sequence shown here is derived from an EMBL/GenBank/DDBJ whole genome shotgun (WGS) entry which is preliminary data.</text>
</comment>
<dbReference type="STRING" id="999415.HMPREF9943_00283"/>
<evidence type="ECO:0000313" key="8">
    <source>
        <dbReference type="Proteomes" id="UP000011758"/>
    </source>
</evidence>
<dbReference type="Gene3D" id="3.90.230.10">
    <property type="entry name" value="Creatinase/methionine aminopeptidase superfamily"/>
    <property type="match status" value="1"/>
</dbReference>
<evidence type="ECO:0000313" key="7">
    <source>
        <dbReference type="EMBL" id="EMD17496.1"/>
    </source>
</evidence>
<dbReference type="Proteomes" id="UP000011758">
    <property type="component" value="Unassembled WGS sequence"/>
</dbReference>
<dbReference type="Pfam" id="PF16188">
    <property type="entry name" value="Peptidase_M24_C"/>
    <property type="match status" value="1"/>
</dbReference>
<protein>
    <recommendedName>
        <fullName evidence="9">Peptidase M24 domain-containing protein</fullName>
    </recommendedName>
</protein>
<dbReference type="FunFam" id="3.90.230.10:FF:000009">
    <property type="entry name" value="xaa-Pro aminopeptidase 2"/>
    <property type="match status" value="1"/>
</dbReference>
<sequence>MKELQKLLKLNQIKYYIVPTDDDHQSEYVGDYYQFRSYLSGFDGSAGTLLVGWDKAYLWTDGRYFLQAERQLNPDIQLMKMGDEKTPSLLEFLADNISENDILGFDAKVMRTSLILELQKKLDFSLRFKDIDFSYIWKDRPEKSHEEAMIYDIQYHGRSTLEKLEDIREYMSSNDCDFHIVSSLDDIAWIFNIRGSDITYCPTVLSFAIIGQEKASLYLQKGTYDEQFIEVFKKIKVSIKDYDSIYDDVSKLGGTVLCDFNRMNYALYDSIEAKIVNSDNPSQYFKAIKNDIEIKNTKKAHIKDGVAVTKFMYWLKNEAENETELSIQEKLLSFRKKQKLFMQPSFATICGYKDHGAIVHYHSTEETNVIVKKEGLLLIDSGGQYLDGTTDITRMFVMGDLTDRERRDFTLVLKGFLNLMHAEFLYGTNGTQLDILARMPLARYGLDFRHGTGHGIGHFLNVHEGPQSIRPRNLSGTPIAFEAGMITSDEPGVYIAGSHGIRHENELLCVNLEKNEYGQFMGFETITYVPIDLDGVDISLLNEEEKNWLNEYHQMVYDKIHTHLTKKEEQWLKHYTRKI</sequence>
<dbReference type="InterPro" id="IPR032416">
    <property type="entry name" value="Peptidase_M24_C"/>
</dbReference>
<keyword evidence="8" id="KW-1185">Reference proteome</keyword>
<dbReference type="GO" id="GO:0046872">
    <property type="term" value="F:metal ion binding"/>
    <property type="evidence" value="ECO:0007669"/>
    <property type="project" value="UniProtKB-KW"/>
</dbReference>
<dbReference type="Pfam" id="PF00557">
    <property type="entry name" value="Peptidase_M24"/>
    <property type="match status" value="1"/>
</dbReference>
<dbReference type="SUPFAM" id="SSF53092">
    <property type="entry name" value="Creatinase/prolidase N-terminal domain"/>
    <property type="match status" value="1"/>
</dbReference>
<dbReference type="EMBL" id="AGEJ01000005">
    <property type="protein sequence ID" value="EMD17496.1"/>
    <property type="molecule type" value="Genomic_DNA"/>
</dbReference>
<dbReference type="SUPFAM" id="SSF55920">
    <property type="entry name" value="Creatinase/aminopeptidase"/>
    <property type="match status" value="1"/>
</dbReference>
<dbReference type="AlphaFoldDB" id="M2Q5P2"/>
<evidence type="ECO:0008006" key="9">
    <source>
        <dbReference type="Google" id="ProtNLM"/>
    </source>
</evidence>
<organism evidence="7 8">
    <name type="scientific">Eggerthia catenaformis OT 569 = DSM 20559</name>
    <dbReference type="NCBI Taxonomy" id="999415"/>
    <lineage>
        <taxon>Bacteria</taxon>
        <taxon>Bacillati</taxon>
        <taxon>Bacillota</taxon>
        <taxon>Erysipelotrichia</taxon>
        <taxon>Erysipelotrichales</taxon>
        <taxon>Coprobacillaceae</taxon>
        <taxon>Eggerthia</taxon>
    </lineage>
</organism>
<dbReference type="InterPro" id="IPR050422">
    <property type="entry name" value="X-Pro_aminopeptidase_P"/>
</dbReference>
<evidence type="ECO:0000256" key="3">
    <source>
        <dbReference type="ARBA" id="ARBA00022801"/>
    </source>
</evidence>
<keyword evidence="3" id="KW-0378">Hydrolase</keyword>
<dbReference type="Pfam" id="PF16189">
    <property type="entry name" value="Creatinase_N_2"/>
    <property type="match status" value="1"/>
</dbReference>
<dbReference type="OrthoDB" id="9806388at2"/>
<dbReference type="InterPro" id="IPR033740">
    <property type="entry name" value="Pept_M24B"/>
</dbReference>
<dbReference type="CDD" id="cd01085">
    <property type="entry name" value="APP"/>
    <property type="match status" value="1"/>
</dbReference>
<dbReference type="BioCyc" id="ECAT999415-HMP:GTTI-293-MONOMER"/>
<feature type="domain" description="Peptidase M24 C-terminal" evidence="6">
    <location>
        <begin position="519"/>
        <end position="579"/>
    </location>
</feature>
<dbReference type="InterPro" id="IPR000587">
    <property type="entry name" value="Creatinase_N"/>
</dbReference>
<evidence type="ECO:0000256" key="2">
    <source>
        <dbReference type="ARBA" id="ARBA00022723"/>
    </source>
</evidence>
<dbReference type="InterPro" id="IPR000994">
    <property type="entry name" value="Pept_M24"/>
</dbReference>
<feature type="domain" description="Creatinase N-terminal" evidence="5">
    <location>
        <begin position="2"/>
        <end position="131"/>
    </location>
</feature>
<gene>
    <name evidence="7" type="ORF">HMPREF9943_00283</name>
</gene>
<dbReference type="PANTHER" id="PTHR43763">
    <property type="entry name" value="XAA-PRO AMINOPEPTIDASE 1"/>
    <property type="match status" value="1"/>
</dbReference>
<dbReference type="PATRIC" id="fig|999415.3.peg.284"/>
<dbReference type="PANTHER" id="PTHR43763:SF6">
    <property type="entry name" value="XAA-PRO AMINOPEPTIDASE 1"/>
    <property type="match status" value="1"/>
</dbReference>
<evidence type="ECO:0000259" key="4">
    <source>
        <dbReference type="Pfam" id="PF00557"/>
    </source>
</evidence>
<comment type="similarity">
    <text evidence="1">Belongs to the peptidase M24B family.</text>
</comment>
<dbReference type="Pfam" id="PF01321">
    <property type="entry name" value="Creatinase_N"/>
    <property type="match status" value="1"/>
</dbReference>
<proteinExistence type="inferred from homology"/>
<evidence type="ECO:0000259" key="6">
    <source>
        <dbReference type="Pfam" id="PF16188"/>
    </source>
</evidence>
<feature type="domain" description="Peptidase M24" evidence="4">
    <location>
        <begin position="296"/>
        <end position="509"/>
    </location>
</feature>
<keyword evidence="2" id="KW-0479">Metal-binding</keyword>
<reference evidence="7 8" key="1">
    <citation type="submission" date="2013-02" db="EMBL/GenBank/DDBJ databases">
        <title>The Genome Sequence of Lactobacillus catenaformis F0143.</title>
        <authorList>
            <consortium name="The Broad Institute Genome Sequencing Platform"/>
            <person name="Earl A."/>
            <person name="Ward D."/>
            <person name="Feldgarden M."/>
            <person name="Gevers D."/>
            <person name="Izard J."/>
            <person name="Blanton J.M."/>
            <person name="Mathney J."/>
            <person name="Dewhirst F.E."/>
            <person name="Young S.K."/>
            <person name="Zeng Q."/>
            <person name="Gargeya S."/>
            <person name="Fitzgerald M."/>
            <person name="Haas B."/>
            <person name="Abouelleil A."/>
            <person name="Alvarado L."/>
            <person name="Arachchi H.M."/>
            <person name="Berlin A."/>
            <person name="Chapman S.B."/>
            <person name="Gearin G."/>
            <person name="Goldberg J."/>
            <person name="Griggs A."/>
            <person name="Gujja S."/>
            <person name="Hansen M."/>
            <person name="Heiman D."/>
            <person name="Howarth C."/>
            <person name="Larimer J."/>
            <person name="Lui A."/>
            <person name="MacDonald P.J.P."/>
            <person name="McCowen C."/>
            <person name="Montmayeur A."/>
            <person name="Murphy C."/>
            <person name="Neiman D."/>
            <person name="Pearson M."/>
            <person name="Priest M."/>
            <person name="Roberts A."/>
            <person name="Saif S."/>
            <person name="Shea T."/>
            <person name="Sisk P."/>
            <person name="Stolte C."/>
            <person name="Sykes S."/>
            <person name="Wortman J."/>
            <person name="Nusbaum C."/>
            <person name="Birren B."/>
        </authorList>
    </citation>
    <scope>NUCLEOTIDE SEQUENCE [LARGE SCALE GENOMIC DNA]</scope>
    <source>
        <strain evidence="7 8">OT 569</strain>
    </source>
</reference>
<dbReference type="RefSeq" id="WP_004801361.1">
    <property type="nucleotide sequence ID" value="NZ_KB446646.1"/>
</dbReference>
<dbReference type="GO" id="GO:0005737">
    <property type="term" value="C:cytoplasm"/>
    <property type="evidence" value="ECO:0007669"/>
    <property type="project" value="UniProtKB-ARBA"/>
</dbReference>
<dbReference type="eggNOG" id="COG0006">
    <property type="taxonomic scope" value="Bacteria"/>
</dbReference>
<evidence type="ECO:0000256" key="1">
    <source>
        <dbReference type="ARBA" id="ARBA00008766"/>
    </source>
</evidence>
<dbReference type="Gene3D" id="3.40.350.10">
    <property type="entry name" value="Creatinase/prolidase N-terminal domain"/>
    <property type="match status" value="2"/>
</dbReference>
<accession>M2Q5P2</accession>
<name>M2Q5P2_9FIRM</name>
<dbReference type="InterPro" id="IPR029149">
    <property type="entry name" value="Creatin/AminoP/Spt16_N"/>
</dbReference>
<evidence type="ECO:0000259" key="5">
    <source>
        <dbReference type="Pfam" id="PF01321"/>
    </source>
</evidence>
<dbReference type="InterPro" id="IPR036005">
    <property type="entry name" value="Creatinase/aminopeptidase-like"/>
</dbReference>